<feature type="repeat" description="WD" evidence="4">
    <location>
        <begin position="326"/>
        <end position="363"/>
    </location>
</feature>
<reference evidence="5 6" key="1">
    <citation type="journal article" date="2022" name="bioRxiv">
        <title>Genomics of Preaxostyla Flagellates Illuminates Evolutionary Transitions and the Path Towards Mitochondrial Loss.</title>
        <authorList>
            <person name="Novak L.V.F."/>
            <person name="Treitli S.C."/>
            <person name="Pyrih J."/>
            <person name="Halakuc P."/>
            <person name="Pipaliya S.V."/>
            <person name="Vacek V."/>
            <person name="Brzon O."/>
            <person name="Soukal P."/>
            <person name="Eme L."/>
            <person name="Dacks J.B."/>
            <person name="Karnkowska A."/>
            <person name="Elias M."/>
            <person name="Hampl V."/>
        </authorList>
    </citation>
    <scope>NUCLEOTIDE SEQUENCE [LARGE SCALE GENOMIC DNA]</scope>
    <source>
        <strain evidence="5">NAU3</strain>
        <tissue evidence="5">Gut</tissue>
    </source>
</reference>
<accession>A0ABQ9XMW5</accession>
<sequence length="363" mass="40952">MELQLTKLCTLEGSTGRVWFLCWSPDGTHIATCGEDRLVHFWTDKKDGKWSEVWKEEKHTGSVRRVDWSPNGDKVASCSFDKGTILYNVHIETDPYGFTVSEEVDLLSGHEAEVKGCAFNKDGKLIATCSRDRLAMVWDIDQGIECLGILQGHQQDIKGLTWHPSYESILCTYSYDNRILFWLDPRVLLNGQPQFDEMGCYEQDWKVVEALEGHTSTVWDARFEPKRQKKEDDDGTKPIYGDSFQPRLVSASSDSSIIVWTRPDDAHPYAVGQTIPFPPSEPVYSADWQSTASDSMIIAAVSGDNAIRLFREDPTTHKFSKVVELLNAHNDEINCVRFSPTDPTIFATASDDGTAVLWKITSQ</sequence>
<comment type="function">
    <text evidence="3">Essential component of the cytosolic iron-sulfur (Fe/S) protein assembly machinery. Required for the maturation of extramitochondrial Fe/S proteins.</text>
</comment>
<dbReference type="PANTHER" id="PTHR19920">
    <property type="entry name" value="WD40 PROTEIN CIAO1"/>
    <property type="match status" value="1"/>
</dbReference>
<dbReference type="PANTHER" id="PTHR19920:SF0">
    <property type="entry name" value="CYTOSOLIC IRON-SULFUR PROTEIN ASSEMBLY PROTEIN CIAO1-RELATED"/>
    <property type="match status" value="1"/>
</dbReference>
<dbReference type="EMBL" id="JARBJD010000087">
    <property type="protein sequence ID" value="KAK2953737.1"/>
    <property type="molecule type" value="Genomic_DNA"/>
</dbReference>
<feature type="repeat" description="WD" evidence="4">
    <location>
        <begin position="11"/>
        <end position="42"/>
    </location>
</feature>
<evidence type="ECO:0000256" key="4">
    <source>
        <dbReference type="PROSITE-ProRule" id="PRU00221"/>
    </source>
</evidence>
<comment type="similarity">
    <text evidence="3">Belongs to the WD repeat CIA1 family.</text>
</comment>
<dbReference type="InterPro" id="IPR001680">
    <property type="entry name" value="WD40_rpt"/>
</dbReference>
<dbReference type="HAMAP" id="MF_03037">
    <property type="entry name" value="ciao1"/>
    <property type="match status" value="1"/>
</dbReference>
<evidence type="ECO:0000256" key="2">
    <source>
        <dbReference type="ARBA" id="ARBA00022737"/>
    </source>
</evidence>
<dbReference type="PROSITE" id="PS00678">
    <property type="entry name" value="WD_REPEATS_1"/>
    <property type="match status" value="1"/>
</dbReference>
<dbReference type="Pfam" id="PF00400">
    <property type="entry name" value="WD40"/>
    <property type="match status" value="6"/>
</dbReference>
<name>A0ABQ9XMW5_9EUKA</name>
<feature type="repeat" description="WD" evidence="4">
    <location>
        <begin position="150"/>
        <end position="182"/>
    </location>
</feature>
<dbReference type="InterPro" id="IPR019775">
    <property type="entry name" value="WD40_repeat_CS"/>
</dbReference>
<dbReference type="PROSITE" id="PS50294">
    <property type="entry name" value="WD_REPEATS_REGION"/>
    <property type="match status" value="2"/>
</dbReference>
<evidence type="ECO:0000256" key="3">
    <source>
        <dbReference type="HAMAP-Rule" id="MF_03037"/>
    </source>
</evidence>
<feature type="repeat" description="WD" evidence="4">
    <location>
        <begin position="107"/>
        <end position="143"/>
    </location>
</feature>
<keyword evidence="2" id="KW-0677">Repeat</keyword>
<dbReference type="InterPro" id="IPR015943">
    <property type="entry name" value="WD40/YVTN_repeat-like_dom_sf"/>
</dbReference>
<keyword evidence="1 4" id="KW-0853">WD repeat</keyword>
<dbReference type="SMART" id="SM00320">
    <property type="entry name" value="WD40"/>
    <property type="match status" value="7"/>
</dbReference>
<proteinExistence type="inferred from homology"/>
<dbReference type="InterPro" id="IPR036322">
    <property type="entry name" value="WD40_repeat_dom_sf"/>
</dbReference>
<dbReference type="InterPro" id="IPR028608">
    <property type="entry name" value="CIAO1/Cia1"/>
</dbReference>
<organism evidence="5 6">
    <name type="scientific">Blattamonas nauphoetae</name>
    <dbReference type="NCBI Taxonomy" id="2049346"/>
    <lineage>
        <taxon>Eukaryota</taxon>
        <taxon>Metamonada</taxon>
        <taxon>Preaxostyla</taxon>
        <taxon>Oxymonadida</taxon>
        <taxon>Blattamonas</taxon>
    </lineage>
</organism>
<dbReference type="SUPFAM" id="SSF50978">
    <property type="entry name" value="WD40 repeat-like"/>
    <property type="match status" value="1"/>
</dbReference>
<dbReference type="CDD" id="cd00200">
    <property type="entry name" value="WD40"/>
    <property type="match status" value="1"/>
</dbReference>
<evidence type="ECO:0000313" key="6">
    <source>
        <dbReference type="Proteomes" id="UP001281761"/>
    </source>
</evidence>
<gene>
    <name evidence="5" type="ORF">BLNAU_11294</name>
</gene>
<dbReference type="Gene3D" id="2.130.10.10">
    <property type="entry name" value="YVTN repeat-like/Quinoprotein amine dehydrogenase"/>
    <property type="match status" value="1"/>
</dbReference>
<evidence type="ECO:0000256" key="1">
    <source>
        <dbReference type="ARBA" id="ARBA00022574"/>
    </source>
</evidence>
<dbReference type="PROSITE" id="PS50082">
    <property type="entry name" value="WD_REPEATS_2"/>
    <property type="match status" value="4"/>
</dbReference>
<keyword evidence="6" id="KW-1185">Reference proteome</keyword>
<comment type="caution">
    <text evidence="5">The sequence shown here is derived from an EMBL/GenBank/DDBJ whole genome shotgun (WGS) entry which is preliminary data.</text>
</comment>
<evidence type="ECO:0000313" key="5">
    <source>
        <dbReference type="EMBL" id="KAK2953737.1"/>
    </source>
</evidence>
<dbReference type="Proteomes" id="UP001281761">
    <property type="component" value="Unassembled WGS sequence"/>
</dbReference>
<protein>
    <recommendedName>
        <fullName evidence="3">Probable cytosolic iron-sulfur protein assembly protein CIAO1 homolog</fullName>
    </recommendedName>
</protein>